<evidence type="ECO:0008006" key="8">
    <source>
        <dbReference type="Google" id="ProtNLM"/>
    </source>
</evidence>
<sequence length="281" mass="29851">MNAKTLILLALQLAIMGTVFTYGLQAKRDDLLYVIQRPGLLVRSLLSVLVIMPLVVGGCVYFLDLPQSTAVVLTALSISPVPPLLPQKQERAGGVAPYGLGLLVVLALASIVTAPLSTAFFDWLFALPLAMAPGAITKIVLKMIIAPLAAGVLVMWLAPRAAQHLLAPVRRIANVLLIGGVLVLLAGTWHATWSATGQWTVVALVAFVLAGLLIGHWMGRPEPAHESVLALASASRHPAIALALAAANLPDAQFAPTLVLYLILCTLLTIPYVKWQRRRAA</sequence>
<comment type="subcellular location">
    <subcellularLocation>
        <location evidence="1">Membrane</location>
        <topology evidence="1">Multi-pass membrane protein</topology>
    </subcellularLocation>
</comment>
<accession>A0A6J5GMW2</accession>
<proteinExistence type="predicted"/>
<keyword evidence="2 5" id="KW-0812">Transmembrane</keyword>
<dbReference type="InterPro" id="IPR002657">
    <property type="entry name" value="BilAc:Na_symport/Acr3"/>
</dbReference>
<dbReference type="Proteomes" id="UP000494119">
    <property type="component" value="Unassembled WGS sequence"/>
</dbReference>
<feature type="transmembrane region" description="Helical" evidence="5">
    <location>
        <begin position="139"/>
        <end position="159"/>
    </location>
</feature>
<keyword evidence="7" id="KW-1185">Reference proteome</keyword>
<evidence type="ECO:0000256" key="3">
    <source>
        <dbReference type="ARBA" id="ARBA00022989"/>
    </source>
</evidence>
<organism evidence="6 7">
    <name type="scientific">Paraburkholderia caffeinitolerans</name>
    <dbReference type="NCBI Taxonomy" id="1723730"/>
    <lineage>
        <taxon>Bacteria</taxon>
        <taxon>Pseudomonadati</taxon>
        <taxon>Pseudomonadota</taxon>
        <taxon>Betaproteobacteria</taxon>
        <taxon>Burkholderiales</taxon>
        <taxon>Burkholderiaceae</taxon>
        <taxon>Paraburkholderia</taxon>
    </lineage>
</organism>
<feature type="transmembrane region" description="Helical" evidence="5">
    <location>
        <begin position="45"/>
        <end position="63"/>
    </location>
</feature>
<dbReference type="EMBL" id="CADIKL010000036">
    <property type="protein sequence ID" value="CAB3802054.1"/>
    <property type="molecule type" value="Genomic_DNA"/>
</dbReference>
<feature type="transmembrane region" description="Helical" evidence="5">
    <location>
        <begin position="98"/>
        <end position="119"/>
    </location>
</feature>
<evidence type="ECO:0000313" key="6">
    <source>
        <dbReference type="EMBL" id="CAB3802054.1"/>
    </source>
</evidence>
<dbReference type="InterPro" id="IPR038770">
    <property type="entry name" value="Na+/solute_symporter_sf"/>
</dbReference>
<keyword evidence="4 5" id="KW-0472">Membrane</keyword>
<evidence type="ECO:0000256" key="1">
    <source>
        <dbReference type="ARBA" id="ARBA00004141"/>
    </source>
</evidence>
<reference evidence="6 7" key="1">
    <citation type="submission" date="2020-04" db="EMBL/GenBank/DDBJ databases">
        <authorList>
            <person name="De Canck E."/>
        </authorList>
    </citation>
    <scope>NUCLEOTIDE SEQUENCE [LARGE SCALE GENOMIC DNA]</scope>
    <source>
        <strain evidence="6 7">LMG 28688</strain>
    </source>
</reference>
<feature type="transmembrane region" description="Helical" evidence="5">
    <location>
        <begin position="253"/>
        <end position="273"/>
    </location>
</feature>
<feature type="transmembrane region" description="Helical" evidence="5">
    <location>
        <begin position="197"/>
        <end position="215"/>
    </location>
</feature>
<name>A0A6J5GMW2_9BURK</name>
<gene>
    <name evidence="6" type="ORF">LMG28688_05498</name>
</gene>
<feature type="transmembrane region" description="Helical" evidence="5">
    <location>
        <begin position="227"/>
        <end position="247"/>
    </location>
</feature>
<dbReference type="AlphaFoldDB" id="A0A6J5GMW2"/>
<feature type="transmembrane region" description="Helical" evidence="5">
    <location>
        <begin position="6"/>
        <end position="24"/>
    </location>
</feature>
<feature type="transmembrane region" description="Helical" evidence="5">
    <location>
        <begin position="171"/>
        <end position="191"/>
    </location>
</feature>
<dbReference type="RefSeq" id="WP_129563837.1">
    <property type="nucleotide sequence ID" value="NZ_CADIKL010000036.1"/>
</dbReference>
<dbReference type="Gene3D" id="1.20.1530.20">
    <property type="match status" value="1"/>
</dbReference>
<keyword evidence="3 5" id="KW-1133">Transmembrane helix</keyword>
<evidence type="ECO:0000256" key="4">
    <source>
        <dbReference type="ARBA" id="ARBA00023136"/>
    </source>
</evidence>
<evidence type="ECO:0000313" key="7">
    <source>
        <dbReference type="Proteomes" id="UP000494119"/>
    </source>
</evidence>
<dbReference type="Pfam" id="PF01758">
    <property type="entry name" value="SBF"/>
    <property type="match status" value="1"/>
</dbReference>
<evidence type="ECO:0000256" key="2">
    <source>
        <dbReference type="ARBA" id="ARBA00022692"/>
    </source>
</evidence>
<dbReference type="GO" id="GO:0016020">
    <property type="term" value="C:membrane"/>
    <property type="evidence" value="ECO:0007669"/>
    <property type="project" value="UniProtKB-SubCell"/>
</dbReference>
<protein>
    <recommendedName>
        <fullName evidence="8">Pantothenates transporter PanS</fullName>
    </recommendedName>
</protein>
<evidence type="ECO:0000256" key="5">
    <source>
        <dbReference type="SAM" id="Phobius"/>
    </source>
</evidence>